<dbReference type="PRINTS" id="PR00252">
    <property type="entry name" value="NRIONCHANNEL"/>
</dbReference>
<dbReference type="CDD" id="cd18997">
    <property type="entry name" value="LGIC_ECD_nAChR"/>
    <property type="match status" value="1"/>
</dbReference>
<feature type="transmembrane region" description="Helical" evidence="12">
    <location>
        <begin position="195"/>
        <end position="215"/>
    </location>
</feature>
<dbReference type="GO" id="GO:0022848">
    <property type="term" value="F:acetylcholine-gated monoatomic cation-selective channel activity"/>
    <property type="evidence" value="ECO:0007669"/>
    <property type="project" value="InterPro"/>
</dbReference>
<keyword evidence="1" id="KW-0813">Transport</keyword>
<keyword evidence="7 12" id="KW-0472">Membrane</keyword>
<evidence type="ECO:0000256" key="1">
    <source>
        <dbReference type="ARBA" id="ARBA00022448"/>
    </source>
</evidence>
<dbReference type="InterPro" id="IPR006201">
    <property type="entry name" value="Neur_channel"/>
</dbReference>
<keyword evidence="6" id="KW-0406">Ion transport</keyword>
<keyword evidence="10" id="KW-0407">Ion channel</keyword>
<keyword evidence="15" id="KW-1185">Reference proteome</keyword>
<dbReference type="SUPFAM" id="SSF90112">
    <property type="entry name" value="Neurotransmitter-gated ion-channel transmembrane pore"/>
    <property type="match status" value="1"/>
</dbReference>
<dbReference type="GO" id="GO:0045211">
    <property type="term" value="C:postsynaptic membrane"/>
    <property type="evidence" value="ECO:0007669"/>
    <property type="project" value="InterPro"/>
</dbReference>
<evidence type="ECO:0000313" key="14">
    <source>
        <dbReference type="EnsemblMetazoa" id="CJA07062.1"/>
    </source>
</evidence>
<dbReference type="InterPro" id="IPR036719">
    <property type="entry name" value="Neuro-gated_channel_TM_sf"/>
</dbReference>
<evidence type="ECO:0000259" key="13">
    <source>
        <dbReference type="Pfam" id="PF02931"/>
    </source>
</evidence>
<accession>A0A8R1HQF9</accession>
<keyword evidence="9" id="KW-1071">Ligand-gated ion channel</keyword>
<dbReference type="SUPFAM" id="SSF63712">
    <property type="entry name" value="Nicotinic receptor ligand binding domain-like"/>
    <property type="match status" value="1"/>
</dbReference>
<evidence type="ECO:0000256" key="5">
    <source>
        <dbReference type="ARBA" id="ARBA00023018"/>
    </source>
</evidence>
<dbReference type="PRINTS" id="PR00254">
    <property type="entry name" value="NICOTINICR"/>
</dbReference>
<organism evidence="14 15">
    <name type="scientific">Caenorhabditis japonica</name>
    <dbReference type="NCBI Taxonomy" id="281687"/>
    <lineage>
        <taxon>Eukaryota</taxon>
        <taxon>Metazoa</taxon>
        <taxon>Ecdysozoa</taxon>
        <taxon>Nematoda</taxon>
        <taxon>Chromadorea</taxon>
        <taxon>Rhabditida</taxon>
        <taxon>Rhabditina</taxon>
        <taxon>Rhabditomorpha</taxon>
        <taxon>Rhabditoidea</taxon>
        <taxon>Rhabditidae</taxon>
        <taxon>Peloderinae</taxon>
        <taxon>Caenorhabditis</taxon>
    </lineage>
</organism>
<evidence type="ECO:0000256" key="9">
    <source>
        <dbReference type="ARBA" id="ARBA00023286"/>
    </source>
</evidence>
<keyword evidence="4 12" id="KW-1133">Transmembrane helix</keyword>
<keyword evidence="8" id="KW-0675">Receptor</keyword>
<evidence type="ECO:0000256" key="3">
    <source>
        <dbReference type="ARBA" id="ARBA00022692"/>
    </source>
</evidence>
<evidence type="ECO:0000256" key="11">
    <source>
        <dbReference type="ARBA" id="ARBA00034099"/>
    </source>
</evidence>
<reference evidence="15" key="1">
    <citation type="submission" date="2010-08" db="EMBL/GenBank/DDBJ databases">
        <authorList>
            <consortium name="Caenorhabditis japonica Sequencing Consortium"/>
            <person name="Wilson R.K."/>
        </authorList>
    </citation>
    <scope>NUCLEOTIDE SEQUENCE [LARGE SCALE GENOMIC DNA]</scope>
    <source>
        <strain evidence="15">DF5081</strain>
    </source>
</reference>
<dbReference type="CDD" id="cd19051">
    <property type="entry name" value="LGIC_TM_cation"/>
    <property type="match status" value="1"/>
</dbReference>
<sequence>MERPVANHHKPVSIQLRLILQQLVDVDEKNQLITLVVWTQYKWNDYKMKWSPEEYGNITTLQIPHGTLWKPDILLFNSANEHFDASFPVNMVVSSDGSVLFAPPGSSIPCRFEIFVPKTPNVVNALQFGSWTYGKKLDLQIDDTDLSEPHKIDLQYYVPNGEFDLLATPAFRKSTDFLDETYVELYFHLHLKRRVLYYGMNWIVPSILISLSNILGFTMPPECGEKITLRELVFWVTDH</sequence>
<evidence type="ECO:0000256" key="10">
    <source>
        <dbReference type="ARBA" id="ARBA00023303"/>
    </source>
</evidence>
<dbReference type="Gene3D" id="2.70.170.10">
    <property type="entry name" value="Neurotransmitter-gated ion-channel ligand-binding domain"/>
    <property type="match status" value="1"/>
</dbReference>
<dbReference type="PANTHER" id="PTHR18945">
    <property type="entry name" value="NEUROTRANSMITTER GATED ION CHANNEL"/>
    <property type="match status" value="1"/>
</dbReference>
<evidence type="ECO:0000256" key="7">
    <source>
        <dbReference type="ARBA" id="ARBA00023136"/>
    </source>
</evidence>
<dbReference type="InterPro" id="IPR006202">
    <property type="entry name" value="Neur_chan_lig-bd"/>
</dbReference>
<comment type="subcellular location">
    <subcellularLocation>
        <location evidence="11">Synaptic cell membrane</location>
        <topology evidence="11">Multi-pass membrane protein</topology>
    </subcellularLocation>
</comment>
<dbReference type="Pfam" id="PF02931">
    <property type="entry name" value="Neur_chan_LBD"/>
    <property type="match status" value="1"/>
</dbReference>
<evidence type="ECO:0000256" key="8">
    <source>
        <dbReference type="ARBA" id="ARBA00023170"/>
    </source>
</evidence>
<proteinExistence type="predicted"/>
<dbReference type="InterPro" id="IPR038050">
    <property type="entry name" value="Neuro_actylchol_rec"/>
</dbReference>
<evidence type="ECO:0000256" key="2">
    <source>
        <dbReference type="ARBA" id="ARBA00022475"/>
    </source>
</evidence>
<evidence type="ECO:0000313" key="15">
    <source>
        <dbReference type="Proteomes" id="UP000005237"/>
    </source>
</evidence>
<name>A0A8R1HQF9_CAEJA</name>
<keyword evidence="3 12" id="KW-0812">Transmembrane</keyword>
<reference evidence="14" key="2">
    <citation type="submission" date="2022-06" db="UniProtKB">
        <authorList>
            <consortium name="EnsemblMetazoa"/>
        </authorList>
    </citation>
    <scope>IDENTIFICATION</scope>
    <source>
        <strain evidence="14">DF5081</strain>
    </source>
</reference>
<dbReference type="FunFam" id="1.20.58.390:FF:000144">
    <property type="entry name" value="Protein CBR-ACR-25"/>
    <property type="match status" value="1"/>
</dbReference>
<keyword evidence="5" id="KW-0770">Synapse</keyword>
<protein>
    <submittedName>
        <fullName evidence="14">Neur_chan_LBD domain-containing protein</fullName>
    </submittedName>
</protein>
<feature type="domain" description="Neurotransmitter-gated ion-channel ligand-binding" evidence="13">
    <location>
        <begin position="2"/>
        <end position="195"/>
    </location>
</feature>
<evidence type="ECO:0000256" key="4">
    <source>
        <dbReference type="ARBA" id="ARBA00022989"/>
    </source>
</evidence>
<dbReference type="AlphaFoldDB" id="A0A8R1HQF9"/>
<dbReference type="EnsemblMetazoa" id="CJA07062.1">
    <property type="protein sequence ID" value="CJA07062.1"/>
    <property type="gene ID" value="WBGene00126266"/>
</dbReference>
<evidence type="ECO:0000256" key="12">
    <source>
        <dbReference type="SAM" id="Phobius"/>
    </source>
</evidence>
<dbReference type="Gene3D" id="1.20.58.390">
    <property type="entry name" value="Neurotransmitter-gated ion-channel transmembrane domain"/>
    <property type="match status" value="1"/>
</dbReference>
<evidence type="ECO:0000256" key="6">
    <source>
        <dbReference type="ARBA" id="ARBA00023065"/>
    </source>
</evidence>
<keyword evidence="2" id="KW-1003">Cell membrane</keyword>
<dbReference type="FunFam" id="2.70.170.10:FF:000028">
    <property type="entry name" value="AcetylCholine Receptor"/>
    <property type="match status" value="1"/>
</dbReference>
<dbReference type="Proteomes" id="UP000005237">
    <property type="component" value="Unassembled WGS sequence"/>
</dbReference>
<dbReference type="GO" id="GO:0004888">
    <property type="term" value="F:transmembrane signaling receptor activity"/>
    <property type="evidence" value="ECO:0007669"/>
    <property type="project" value="InterPro"/>
</dbReference>
<dbReference type="InterPro" id="IPR002394">
    <property type="entry name" value="Nicotinic_acetylcholine_rcpt"/>
</dbReference>
<dbReference type="InterPro" id="IPR036734">
    <property type="entry name" value="Neur_chan_lig-bd_sf"/>
</dbReference>